<dbReference type="InterPro" id="IPR052338">
    <property type="entry name" value="Transposase_5"/>
</dbReference>
<dbReference type="GO" id="GO:0005634">
    <property type="term" value="C:nucleus"/>
    <property type="evidence" value="ECO:0007669"/>
    <property type="project" value="UniProtKB-SubCell"/>
</dbReference>
<dbReference type="SUPFAM" id="SSF46689">
    <property type="entry name" value="Homeodomain-like"/>
    <property type="match status" value="1"/>
</dbReference>
<name>A0A8X6T4V8_TRICX</name>
<dbReference type="InterPro" id="IPR009057">
    <property type="entry name" value="Homeodomain-like_sf"/>
</dbReference>
<dbReference type="InterPro" id="IPR036397">
    <property type="entry name" value="RNaseH_sf"/>
</dbReference>
<dbReference type="EMBL" id="BMAU01021349">
    <property type="protein sequence ID" value="GFY18678.1"/>
    <property type="molecule type" value="Genomic_DNA"/>
</dbReference>
<comment type="caution">
    <text evidence="4">The sequence shown here is derived from an EMBL/GenBank/DDBJ whole genome shotgun (WGS) entry which is preliminary data.</text>
</comment>
<evidence type="ECO:0000313" key="4">
    <source>
        <dbReference type="EMBL" id="GFY18678.1"/>
    </source>
</evidence>
<feature type="domain" description="Transposase Tc1-like" evidence="2">
    <location>
        <begin position="118"/>
        <end position="190"/>
    </location>
</feature>
<dbReference type="Pfam" id="PF13358">
    <property type="entry name" value="DDE_3"/>
    <property type="match status" value="1"/>
</dbReference>
<keyword evidence="5" id="KW-1185">Reference proteome</keyword>
<dbReference type="GO" id="GO:0015074">
    <property type="term" value="P:DNA integration"/>
    <property type="evidence" value="ECO:0007669"/>
    <property type="project" value="InterPro"/>
</dbReference>
<proteinExistence type="predicted"/>
<dbReference type="Pfam" id="PF01498">
    <property type="entry name" value="HTH_Tnp_Tc3_2"/>
    <property type="match status" value="1"/>
</dbReference>
<evidence type="ECO:0000259" key="3">
    <source>
        <dbReference type="Pfam" id="PF13358"/>
    </source>
</evidence>
<dbReference type="InterPro" id="IPR038717">
    <property type="entry name" value="Tc1-like_DDE_dom"/>
</dbReference>
<feature type="domain" description="Tc1-like transposase DDE" evidence="3">
    <location>
        <begin position="199"/>
        <end position="341"/>
    </location>
</feature>
<dbReference type="PANTHER" id="PTHR23022">
    <property type="entry name" value="TRANSPOSABLE ELEMENT-RELATED"/>
    <property type="match status" value="1"/>
</dbReference>
<dbReference type="AlphaFoldDB" id="A0A8X6T4V8"/>
<dbReference type="Gene3D" id="3.30.420.10">
    <property type="entry name" value="Ribonuclease H-like superfamily/Ribonuclease H"/>
    <property type="match status" value="1"/>
</dbReference>
<dbReference type="GO" id="GO:0006313">
    <property type="term" value="P:DNA transposition"/>
    <property type="evidence" value="ECO:0007669"/>
    <property type="project" value="InterPro"/>
</dbReference>
<accession>A0A8X6T4V8</accession>
<reference evidence="4" key="1">
    <citation type="submission" date="2020-08" db="EMBL/GenBank/DDBJ databases">
        <title>Multicomponent nature underlies the extraordinary mechanical properties of spider dragline silk.</title>
        <authorList>
            <person name="Kono N."/>
            <person name="Nakamura H."/>
            <person name="Mori M."/>
            <person name="Yoshida Y."/>
            <person name="Ohtoshi R."/>
            <person name="Malay A.D."/>
            <person name="Moran D.A.P."/>
            <person name="Tomita M."/>
            <person name="Numata K."/>
            <person name="Arakawa K."/>
        </authorList>
    </citation>
    <scope>NUCLEOTIDE SEQUENCE</scope>
</reference>
<evidence type="ECO:0000313" key="5">
    <source>
        <dbReference type="Proteomes" id="UP000887159"/>
    </source>
</evidence>
<dbReference type="InterPro" id="IPR002492">
    <property type="entry name" value="Transposase_Tc1-like"/>
</dbReference>
<sequence>MCGQRIALKHRNALIYYGSIQGNMVSTVQKNDNTVHSTPTVLLYGMVNDGTKTPIGHVYERKNRWNPGILTITNRSIWNSLNVDQSEISRLWQRFQRTGDVTRQPVSGRARVTTPHQDRYLVISARHQRGSTARALGLVLTVATGIRISRQTVYRRLNHARLYARRQVVCISLTSARKRARLNWSFKHQHWSVGEWANVMFSDESRFSLSSDSRWVTIWRERGTRFEPRNITERHHFPSRGVMVWAGIMMDGHTDIHFFDTGSMTAQRYRDEVLKPYVRLFRGAVGPDFIFMNDNAPCHRAVLIDDFLETENIQHMSWPANSPDLNSIEHVWDMLGRQIAALSHPTFIFSNIKAERFITISAFCNIVENIIEHI</sequence>
<dbReference type="PANTHER" id="PTHR23022:SF134">
    <property type="entry name" value="TRANSPOSABLE ELEMENT TC1 TRANSPOSASE"/>
    <property type="match status" value="1"/>
</dbReference>
<dbReference type="Proteomes" id="UP000887159">
    <property type="component" value="Unassembled WGS sequence"/>
</dbReference>
<comment type="subcellular location">
    <subcellularLocation>
        <location evidence="1">Nucleus</location>
    </subcellularLocation>
</comment>
<evidence type="ECO:0000259" key="2">
    <source>
        <dbReference type="Pfam" id="PF01498"/>
    </source>
</evidence>
<protein>
    <submittedName>
        <fullName evidence="4">Transposable element Tcb2 transposase</fullName>
    </submittedName>
</protein>
<dbReference type="GO" id="GO:0003677">
    <property type="term" value="F:DNA binding"/>
    <property type="evidence" value="ECO:0007669"/>
    <property type="project" value="InterPro"/>
</dbReference>
<evidence type="ECO:0000256" key="1">
    <source>
        <dbReference type="ARBA" id="ARBA00004123"/>
    </source>
</evidence>
<gene>
    <name evidence="4" type="ORF">TNCV_2399021</name>
</gene>
<organism evidence="4 5">
    <name type="scientific">Trichonephila clavipes</name>
    <name type="common">Golden silk orbweaver</name>
    <name type="synonym">Nephila clavipes</name>
    <dbReference type="NCBI Taxonomy" id="2585209"/>
    <lineage>
        <taxon>Eukaryota</taxon>
        <taxon>Metazoa</taxon>
        <taxon>Ecdysozoa</taxon>
        <taxon>Arthropoda</taxon>
        <taxon>Chelicerata</taxon>
        <taxon>Arachnida</taxon>
        <taxon>Araneae</taxon>
        <taxon>Araneomorphae</taxon>
        <taxon>Entelegynae</taxon>
        <taxon>Araneoidea</taxon>
        <taxon>Nephilidae</taxon>
        <taxon>Trichonephila</taxon>
    </lineage>
</organism>